<feature type="compositionally biased region" description="Basic and acidic residues" evidence="1">
    <location>
        <begin position="1"/>
        <end position="14"/>
    </location>
</feature>
<reference evidence="2" key="1">
    <citation type="submission" date="2021-03" db="EMBL/GenBank/DDBJ databases">
        <title>Draft genome sequence of rust myrtle Austropuccinia psidii MF-1, a brazilian biotype.</title>
        <authorList>
            <person name="Quecine M.C."/>
            <person name="Pachon D.M.R."/>
            <person name="Bonatelli M.L."/>
            <person name="Correr F.H."/>
            <person name="Franceschini L.M."/>
            <person name="Leite T.F."/>
            <person name="Margarido G.R.A."/>
            <person name="Almeida C.A."/>
            <person name="Ferrarezi J.A."/>
            <person name="Labate C.A."/>
        </authorList>
    </citation>
    <scope>NUCLEOTIDE SEQUENCE</scope>
    <source>
        <strain evidence="2">MF-1</strain>
    </source>
</reference>
<feature type="compositionally biased region" description="Low complexity" evidence="1">
    <location>
        <begin position="60"/>
        <end position="74"/>
    </location>
</feature>
<feature type="region of interest" description="Disordered" evidence="1">
    <location>
        <begin position="1"/>
        <end position="85"/>
    </location>
</feature>
<gene>
    <name evidence="2" type="ORF">O181_008010</name>
</gene>
<accession>A0A9Q3GIH3</accession>
<sequence>MEGEAPSRRGDVRSRRSVSFSGLLGGHLSISQGTRGRLGEAEDEEREESVEEEEYEETEVVAALEGAPAASEAPNIALSNKPLFSQPEPNFLKMMEQMIQLMQQLTQAATPGTIPEPQHSRLHK</sequence>
<keyword evidence="3" id="KW-1185">Reference proteome</keyword>
<proteinExistence type="predicted"/>
<name>A0A9Q3GIH3_9BASI</name>
<comment type="caution">
    <text evidence="2">The sequence shown here is derived from an EMBL/GenBank/DDBJ whole genome shotgun (WGS) entry which is preliminary data.</text>
</comment>
<dbReference type="Proteomes" id="UP000765509">
    <property type="component" value="Unassembled WGS sequence"/>
</dbReference>
<evidence type="ECO:0000256" key="1">
    <source>
        <dbReference type="SAM" id="MobiDB-lite"/>
    </source>
</evidence>
<organism evidence="2 3">
    <name type="scientific">Austropuccinia psidii MF-1</name>
    <dbReference type="NCBI Taxonomy" id="1389203"/>
    <lineage>
        <taxon>Eukaryota</taxon>
        <taxon>Fungi</taxon>
        <taxon>Dikarya</taxon>
        <taxon>Basidiomycota</taxon>
        <taxon>Pucciniomycotina</taxon>
        <taxon>Pucciniomycetes</taxon>
        <taxon>Pucciniales</taxon>
        <taxon>Sphaerophragmiaceae</taxon>
        <taxon>Austropuccinia</taxon>
    </lineage>
</organism>
<evidence type="ECO:0000313" key="3">
    <source>
        <dbReference type="Proteomes" id="UP000765509"/>
    </source>
</evidence>
<dbReference type="AlphaFoldDB" id="A0A9Q3GIH3"/>
<dbReference type="EMBL" id="AVOT02001824">
    <property type="protein sequence ID" value="MBW0468295.1"/>
    <property type="molecule type" value="Genomic_DNA"/>
</dbReference>
<protein>
    <submittedName>
        <fullName evidence="2">Uncharacterized protein</fullName>
    </submittedName>
</protein>
<evidence type="ECO:0000313" key="2">
    <source>
        <dbReference type="EMBL" id="MBW0468295.1"/>
    </source>
</evidence>
<feature type="compositionally biased region" description="Acidic residues" evidence="1">
    <location>
        <begin position="41"/>
        <end position="59"/>
    </location>
</feature>